<evidence type="ECO:0000256" key="4">
    <source>
        <dbReference type="ARBA" id="ARBA00047846"/>
    </source>
</evidence>
<dbReference type="RefSeq" id="WP_075798286.1">
    <property type="nucleotide sequence ID" value="NZ_CP015583.1"/>
</dbReference>
<accession>A0A1L7AF72</accession>
<sequence>MTPGAAGFGWRLQVHESLPSTQDHLLALAASGEPEGAAALALRQTAGRGQYGRVWQSLSGNLHLSLLLRPREAPRQLPQYSLLAAVALADAMSGFLPGGAPLSVKWPNDLLLNGAKCAGILLNSGLDETGMPWIVLGIGVNLSYAPQLPDRPVTCLADVCEAPPRPETFAWRLLDCLGHWRARRAAEGFAPVRAAWMERGPAPGTVLTVRRPQGSITGRFGGLAEDGALLIATEERVHTIVAGELAG</sequence>
<reference evidence="6 7" key="1">
    <citation type="submission" date="2016-05" db="EMBL/GenBank/DDBJ databases">
        <title>Complete Genome and Methylome Analysis of Psychrotrophic Bacterial Isolates from Antarctic Lake Untersee.</title>
        <authorList>
            <person name="Fomenkov A."/>
            <person name="Akimov V.N."/>
            <person name="Vasilyeva L.V."/>
            <person name="Andersen D."/>
            <person name="Vincze T."/>
            <person name="Roberts R.J."/>
        </authorList>
    </citation>
    <scope>NUCLEOTIDE SEQUENCE [LARGE SCALE GENOMIC DNA]</scope>
    <source>
        <strain evidence="6 7">U14-5</strain>
    </source>
</reference>
<organism evidence="6 7">
    <name type="scientific">Roseomonas gilardii</name>
    <dbReference type="NCBI Taxonomy" id="257708"/>
    <lineage>
        <taxon>Bacteria</taxon>
        <taxon>Pseudomonadati</taxon>
        <taxon>Pseudomonadota</taxon>
        <taxon>Alphaproteobacteria</taxon>
        <taxon>Acetobacterales</taxon>
        <taxon>Roseomonadaceae</taxon>
        <taxon>Roseomonas</taxon>
    </lineage>
</organism>
<evidence type="ECO:0000313" key="7">
    <source>
        <dbReference type="Proteomes" id="UP000185494"/>
    </source>
</evidence>
<name>A0A1L7AF72_9PROT</name>
<dbReference type="eggNOG" id="COG0340">
    <property type="taxonomic scope" value="Bacteria"/>
</dbReference>
<dbReference type="PROSITE" id="PS51733">
    <property type="entry name" value="BPL_LPL_CATALYTIC"/>
    <property type="match status" value="1"/>
</dbReference>
<dbReference type="InterPro" id="IPR004408">
    <property type="entry name" value="Biotin_CoA_COase_ligase"/>
</dbReference>
<dbReference type="STRING" id="257708.RGI145_10380"/>
<keyword evidence="2" id="KW-0092">Biotin</keyword>
<feature type="domain" description="BPL/LPL catalytic" evidence="5">
    <location>
        <begin position="4"/>
        <end position="185"/>
    </location>
</feature>
<dbReference type="Pfam" id="PF02237">
    <property type="entry name" value="BPL_C"/>
    <property type="match status" value="1"/>
</dbReference>
<dbReference type="Pfam" id="PF03099">
    <property type="entry name" value="BPL_LplA_LipB"/>
    <property type="match status" value="1"/>
</dbReference>
<dbReference type="EMBL" id="CP015583">
    <property type="protein sequence ID" value="APT57444.1"/>
    <property type="molecule type" value="Genomic_DNA"/>
</dbReference>
<comment type="catalytic activity">
    <reaction evidence="4">
        <text>biotin + L-lysyl-[protein] + ATP = N(6)-biotinyl-L-lysyl-[protein] + AMP + diphosphate + H(+)</text>
        <dbReference type="Rhea" id="RHEA:11756"/>
        <dbReference type="Rhea" id="RHEA-COMP:9752"/>
        <dbReference type="Rhea" id="RHEA-COMP:10505"/>
        <dbReference type="ChEBI" id="CHEBI:15378"/>
        <dbReference type="ChEBI" id="CHEBI:29969"/>
        <dbReference type="ChEBI" id="CHEBI:30616"/>
        <dbReference type="ChEBI" id="CHEBI:33019"/>
        <dbReference type="ChEBI" id="CHEBI:57586"/>
        <dbReference type="ChEBI" id="CHEBI:83144"/>
        <dbReference type="ChEBI" id="CHEBI:456215"/>
        <dbReference type="EC" id="6.3.4.15"/>
    </reaction>
</comment>
<dbReference type="SUPFAM" id="SSF55681">
    <property type="entry name" value="Class II aaRS and biotin synthetases"/>
    <property type="match status" value="1"/>
</dbReference>
<dbReference type="PANTHER" id="PTHR12835">
    <property type="entry name" value="BIOTIN PROTEIN LIGASE"/>
    <property type="match status" value="1"/>
</dbReference>
<dbReference type="PANTHER" id="PTHR12835:SF5">
    <property type="entry name" value="BIOTIN--PROTEIN LIGASE"/>
    <property type="match status" value="1"/>
</dbReference>
<dbReference type="AlphaFoldDB" id="A0A1L7AF72"/>
<proteinExistence type="predicted"/>
<evidence type="ECO:0000256" key="3">
    <source>
        <dbReference type="ARBA" id="ARBA00024227"/>
    </source>
</evidence>
<dbReference type="InterPro" id="IPR004143">
    <property type="entry name" value="BPL_LPL_catalytic"/>
</dbReference>
<dbReference type="GO" id="GO:0004077">
    <property type="term" value="F:biotin--[biotin carboxyl-carrier protein] ligase activity"/>
    <property type="evidence" value="ECO:0007669"/>
    <property type="project" value="UniProtKB-EC"/>
</dbReference>
<dbReference type="NCBIfam" id="TIGR00121">
    <property type="entry name" value="birA_ligase"/>
    <property type="match status" value="1"/>
</dbReference>
<dbReference type="InterPro" id="IPR045864">
    <property type="entry name" value="aa-tRNA-synth_II/BPL/LPL"/>
</dbReference>
<evidence type="ECO:0000256" key="2">
    <source>
        <dbReference type="ARBA" id="ARBA00023267"/>
    </source>
</evidence>
<evidence type="ECO:0000256" key="1">
    <source>
        <dbReference type="ARBA" id="ARBA00022598"/>
    </source>
</evidence>
<evidence type="ECO:0000313" key="6">
    <source>
        <dbReference type="EMBL" id="APT57444.1"/>
    </source>
</evidence>
<protein>
    <recommendedName>
        <fullName evidence="3">biotin--[biotin carboxyl-carrier protein] ligase</fullName>
        <ecNumber evidence="3">6.3.4.15</ecNumber>
    </recommendedName>
</protein>
<dbReference type="GO" id="GO:0005737">
    <property type="term" value="C:cytoplasm"/>
    <property type="evidence" value="ECO:0007669"/>
    <property type="project" value="TreeGrafter"/>
</dbReference>
<evidence type="ECO:0000259" key="5">
    <source>
        <dbReference type="PROSITE" id="PS51733"/>
    </source>
</evidence>
<gene>
    <name evidence="6" type="ORF">RGI145_10380</name>
</gene>
<keyword evidence="1 6" id="KW-0436">Ligase</keyword>
<dbReference type="Gene3D" id="2.30.30.100">
    <property type="match status" value="1"/>
</dbReference>
<dbReference type="CDD" id="cd16442">
    <property type="entry name" value="BPL"/>
    <property type="match status" value="1"/>
</dbReference>
<dbReference type="InterPro" id="IPR003142">
    <property type="entry name" value="BPL_C"/>
</dbReference>
<dbReference type="EC" id="6.3.4.15" evidence="3"/>
<dbReference type="KEGG" id="rgi:RGI145_10380"/>
<dbReference type="Gene3D" id="3.30.930.10">
    <property type="entry name" value="Bira Bifunctional Protein, Domain 2"/>
    <property type="match status" value="1"/>
</dbReference>
<dbReference type="Proteomes" id="UP000185494">
    <property type="component" value="Chromosome 1"/>
</dbReference>